<dbReference type="Gene3D" id="2.60.40.1630">
    <property type="entry name" value="bacillus anthracis domain"/>
    <property type="match status" value="1"/>
</dbReference>
<dbReference type="Pfam" id="PF13786">
    <property type="entry name" value="DUF4179"/>
    <property type="match status" value="1"/>
</dbReference>
<evidence type="ECO:0008006" key="6">
    <source>
        <dbReference type="Google" id="ProtNLM"/>
    </source>
</evidence>
<organism evidence="4 5">
    <name type="scientific">Viridibacillus arvi</name>
    <dbReference type="NCBI Taxonomy" id="263475"/>
    <lineage>
        <taxon>Bacteria</taxon>
        <taxon>Bacillati</taxon>
        <taxon>Bacillota</taxon>
        <taxon>Bacilli</taxon>
        <taxon>Bacillales</taxon>
        <taxon>Caryophanaceae</taxon>
        <taxon>Viridibacillus</taxon>
    </lineage>
</organism>
<protein>
    <recommendedName>
        <fullName evidence="6">DUF4179 domain-containing protein</fullName>
    </recommendedName>
</protein>
<feature type="domain" description="DUF4179" evidence="2">
    <location>
        <begin position="44"/>
        <end position="133"/>
    </location>
</feature>
<evidence type="ECO:0000259" key="3">
    <source>
        <dbReference type="Pfam" id="PF18705"/>
    </source>
</evidence>
<dbReference type="InterPro" id="IPR025436">
    <property type="entry name" value="DUF4179"/>
</dbReference>
<dbReference type="EMBL" id="LILB01000001">
    <property type="protein sequence ID" value="KOO51420.1"/>
    <property type="molecule type" value="Genomic_DNA"/>
</dbReference>
<dbReference type="InterPro" id="IPR040680">
    <property type="entry name" value="DUF5643"/>
</dbReference>
<accession>A0A0M0LK17</accession>
<evidence type="ECO:0000313" key="4">
    <source>
        <dbReference type="EMBL" id="KOO51420.1"/>
    </source>
</evidence>
<evidence type="ECO:0000259" key="2">
    <source>
        <dbReference type="Pfam" id="PF13786"/>
    </source>
</evidence>
<dbReference type="Pfam" id="PF18705">
    <property type="entry name" value="DUF5643"/>
    <property type="match status" value="1"/>
</dbReference>
<dbReference type="GeneID" id="301135037"/>
<feature type="domain" description="DUF5643" evidence="3">
    <location>
        <begin position="217"/>
        <end position="344"/>
    </location>
</feature>
<feature type="transmembrane region" description="Helical" evidence="1">
    <location>
        <begin position="45"/>
        <end position="65"/>
    </location>
</feature>
<dbReference type="AlphaFoldDB" id="A0A0M0LK17"/>
<dbReference type="Proteomes" id="UP000036867">
    <property type="component" value="Unassembled WGS sequence"/>
</dbReference>
<dbReference type="RefSeq" id="WP_053415560.1">
    <property type="nucleotide sequence ID" value="NZ_LILB01000001.1"/>
</dbReference>
<dbReference type="STRING" id="263475.AMD00_02770"/>
<keyword evidence="1" id="KW-0472">Membrane</keyword>
<evidence type="ECO:0000313" key="5">
    <source>
        <dbReference type="Proteomes" id="UP000036867"/>
    </source>
</evidence>
<keyword evidence="5" id="KW-1185">Reference proteome</keyword>
<dbReference type="PATRIC" id="fig|263475.3.peg.899"/>
<dbReference type="OrthoDB" id="2541898at2"/>
<keyword evidence="1" id="KW-1133">Transmembrane helix</keyword>
<dbReference type="Gene3D" id="2.60.40.1640">
    <property type="entry name" value="Conserved domain protein"/>
    <property type="match status" value="1"/>
</dbReference>
<evidence type="ECO:0000256" key="1">
    <source>
        <dbReference type="SAM" id="Phobius"/>
    </source>
</evidence>
<name>A0A0M0LK17_9BACL</name>
<gene>
    <name evidence="4" type="ORF">AMD00_02770</name>
</gene>
<sequence length="353" mass="38663">MTDKIPSFKEEIDNIHVPFDKLDAIISKTIHENHQRGKKSLRMKMVYSLSSVAVASILFVSSATVSPAMANIVSKIPIIGAVFSESGDPGLEKVHEQGLTNLIGDTKNTGGTSITLDEVFYDGTRFTIGFSIISENIIEKSYLSSGPEIKINGQAFSNASTYSETKISPTHRTGIINIDSLDDLPESFTLGVNFTSVDGKQWDYSTPVSMKTEVEYLTINHSQTVEDINLTVSDLEISAAGLRFNFNADTEKINYLTNGYLDFKVIDDKGNELISHSGGSQIQNVDGKEELTGSLLIDPITDNAKTLTVIPYINFHQGGTSVEVDLKGNETKTNIQPFNETDIEFKSFTVTLP</sequence>
<keyword evidence="1" id="KW-0812">Transmembrane</keyword>
<reference evidence="5" key="1">
    <citation type="submission" date="2015-08" db="EMBL/GenBank/DDBJ databases">
        <title>Fjat-10028 dsm 16317.</title>
        <authorList>
            <person name="Liu B."/>
            <person name="Wang J."/>
            <person name="Zhu Y."/>
            <person name="Liu G."/>
            <person name="Chen Q."/>
            <person name="Chen Z."/>
            <person name="Lan J."/>
            <person name="Che J."/>
            <person name="Ge C."/>
            <person name="Shi H."/>
            <person name="Pan Z."/>
            <person name="Liu X."/>
        </authorList>
    </citation>
    <scope>NUCLEOTIDE SEQUENCE [LARGE SCALE GENOMIC DNA]</scope>
    <source>
        <strain evidence="5">DSM 16317</strain>
    </source>
</reference>
<comment type="caution">
    <text evidence="4">The sequence shown here is derived from an EMBL/GenBank/DDBJ whole genome shotgun (WGS) entry which is preliminary data.</text>
</comment>
<proteinExistence type="predicted"/>